<gene>
    <name evidence="2" type="ORF">HMPREF0591_4014</name>
</gene>
<protein>
    <recommendedName>
        <fullName evidence="1">DUF732 domain-containing protein</fullName>
    </recommendedName>
</protein>
<name>D5PCX0_9MYCO</name>
<proteinExistence type="predicted"/>
<evidence type="ECO:0000313" key="3">
    <source>
        <dbReference type="Proteomes" id="UP000003653"/>
    </source>
</evidence>
<reference evidence="2 3" key="1">
    <citation type="submission" date="2010-04" db="EMBL/GenBank/DDBJ databases">
        <authorList>
            <person name="Muzny D."/>
            <person name="Qin X."/>
            <person name="Deng J."/>
            <person name="Jiang H."/>
            <person name="Liu Y."/>
            <person name="Qu J."/>
            <person name="Song X.-Z."/>
            <person name="Zhang L."/>
            <person name="Thornton R."/>
            <person name="Coyle M."/>
            <person name="Francisco L."/>
            <person name="Jackson L."/>
            <person name="Javaid M."/>
            <person name="Korchina V."/>
            <person name="Kovar C."/>
            <person name="Mata R."/>
            <person name="Mathew T."/>
            <person name="Ngo R."/>
            <person name="Nguyen L."/>
            <person name="Nguyen N."/>
            <person name="Okwuonu G."/>
            <person name="Ongeri F."/>
            <person name="Pham C."/>
            <person name="Simmons D."/>
            <person name="Wilczek-Boney K."/>
            <person name="Hale W."/>
            <person name="Jakkamsetti A."/>
            <person name="Pham P."/>
            <person name="Ruth R."/>
            <person name="San Lucas F."/>
            <person name="Warren J."/>
            <person name="Zhang J."/>
            <person name="Zhao Z."/>
            <person name="Zhou C."/>
            <person name="Zhu D."/>
            <person name="Lee S."/>
            <person name="Bess C."/>
            <person name="Blankenburg K."/>
            <person name="Forbes L."/>
            <person name="Fu Q."/>
            <person name="Gubbala S."/>
            <person name="Hirani K."/>
            <person name="Jayaseelan J.C."/>
            <person name="Lara F."/>
            <person name="Munidasa M."/>
            <person name="Palculict T."/>
            <person name="Patil S."/>
            <person name="Pu L.-L."/>
            <person name="Saada N."/>
            <person name="Tang L."/>
            <person name="Weissenberger G."/>
            <person name="Zhu Y."/>
            <person name="Hemphill L."/>
            <person name="Shang Y."/>
            <person name="Youmans B."/>
            <person name="Ayvaz T."/>
            <person name="Ross M."/>
            <person name="Santibanez J."/>
            <person name="Aqrawi P."/>
            <person name="Gross S."/>
            <person name="Joshi V."/>
            <person name="Fowler G."/>
            <person name="Nazareth L."/>
            <person name="Reid J."/>
            <person name="Worley K."/>
            <person name="Petrosino J."/>
            <person name="Highlander S."/>
            <person name="Gibbs R."/>
        </authorList>
    </citation>
    <scope>NUCLEOTIDE SEQUENCE [LARGE SCALE GENOMIC DNA]</scope>
    <source>
        <strain evidence="2 3">ATCC BAA-614</strain>
    </source>
</reference>
<dbReference type="HOGENOM" id="CLU_144132_0_0_11"/>
<keyword evidence="3" id="KW-1185">Reference proteome</keyword>
<evidence type="ECO:0000313" key="2">
    <source>
        <dbReference type="EMBL" id="EFG76026.1"/>
    </source>
</evidence>
<dbReference type="InterPro" id="IPR007969">
    <property type="entry name" value="DUF732"/>
</dbReference>
<dbReference type="eggNOG" id="ENOG5031QAW">
    <property type="taxonomic scope" value="Bacteria"/>
</dbReference>
<dbReference type="Pfam" id="PF05305">
    <property type="entry name" value="DUF732"/>
    <property type="match status" value="1"/>
</dbReference>
<dbReference type="Proteomes" id="UP000003653">
    <property type="component" value="Unassembled WGS sequence"/>
</dbReference>
<feature type="domain" description="DUF732" evidence="1">
    <location>
        <begin position="79"/>
        <end position="147"/>
    </location>
</feature>
<sequence>MAMIAISLILHRATSQRANIRAAPAVSEQRHFDVTGVSEMTRTQIRNPSLLLLAVGVVPAAGLLGVLGTTPAARATATDDAFLAALTAKGINYESPETAIRSGHLVCAQLDSGIAPQQVANDVMTNSHLDGYHAGYFVGVSIRAYCPKYSGQG</sequence>
<organism evidence="2 3">
    <name type="scientific">Mycobacterium parascrofulaceum ATCC BAA-614</name>
    <dbReference type="NCBI Taxonomy" id="525368"/>
    <lineage>
        <taxon>Bacteria</taxon>
        <taxon>Bacillati</taxon>
        <taxon>Actinomycetota</taxon>
        <taxon>Actinomycetes</taxon>
        <taxon>Mycobacteriales</taxon>
        <taxon>Mycobacteriaceae</taxon>
        <taxon>Mycobacterium</taxon>
        <taxon>Mycobacterium simiae complex</taxon>
    </lineage>
</organism>
<accession>D5PCX0</accession>
<comment type="caution">
    <text evidence="2">The sequence shown here is derived from an EMBL/GenBank/DDBJ whole genome shotgun (WGS) entry which is preliminary data.</text>
</comment>
<dbReference type="AlphaFoldDB" id="D5PCX0"/>
<evidence type="ECO:0000259" key="1">
    <source>
        <dbReference type="Pfam" id="PF05305"/>
    </source>
</evidence>
<dbReference type="EMBL" id="ADNV01000285">
    <property type="protein sequence ID" value="EFG76026.1"/>
    <property type="molecule type" value="Genomic_DNA"/>
</dbReference>